<protein>
    <submittedName>
        <fullName evidence="3">Uncharacterized protein</fullName>
    </submittedName>
</protein>
<dbReference type="RefSeq" id="XP_056541817.1">
    <property type="nucleotide sequence ID" value="XM_056689388.1"/>
</dbReference>
<gene>
    <name evidence="3" type="ORF">N7482_007263</name>
</gene>
<feature type="region of interest" description="Disordered" evidence="1">
    <location>
        <begin position="20"/>
        <end position="50"/>
    </location>
</feature>
<evidence type="ECO:0000256" key="1">
    <source>
        <dbReference type="SAM" id="MobiDB-lite"/>
    </source>
</evidence>
<accession>A0A9W9HWG5</accession>
<feature type="compositionally biased region" description="Low complexity" evidence="1">
    <location>
        <begin position="30"/>
        <end position="43"/>
    </location>
</feature>
<feature type="signal peptide" evidence="2">
    <location>
        <begin position="1"/>
        <end position="18"/>
    </location>
</feature>
<dbReference type="EMBL" id="JAPQKN010000004">
    <property type="protein sequence ID" value="KAJ5160259.1"/>
    <property type="molecule type" value="Genomic_DNA"/>
</dbReference>
<reference evidence="3" key="1">
    <citation type="submission" date="2022-11" db="EMBL/GenBank/DDBJ databases">
        <authorList>
            <person name="Petersen C."/>
        </authorList>
    </citation>
    <scope>NUCLEOTIDE SEQUENCE</scope>
    <source>
        <strain evidence="3">IBT 26290</strain>
    </source>
</reference>
<feature type="chain" id="PRO_5040717781" evidence="2">
    <location>
        <begin position="19"/>
        <end position="342"/>
    </location>
</feature>
<sequence length="342" mass="34538">MHPSYVSLAIFAMGAAAAAPSFPKADSDPFEGSFPFMPSGSSSVEGDDGLSDPVPAYMDAMQAVQAAEAGAYSPAPTHQVVAKPFHPKKLTAQPVAEPAQQAPQQAEQPVQAQPIAPKPAAPKPVAPMPDADDDGDLDLPMGQSGVPDLDNPSLEIPEAAISSSASSAVAHVKPIATVPAVHESSSSMSIMVSVATPSSAHVVPLASSSMTSVVSKAAPSSASTPVEMAPVSIKPMPVHSVMQTTMAKPSSFSTRPILKASTPTTQSISSSTAAVPKSKVHAVNIHAQHLASESASSSTAEATPSESATPTPSSKAEDPDVASAMSQIPVLGPLFASLTGML</sequence>
<feature type="region of interest" description="Disordered" evidence="1">
    <location>
        <begin position="290"/>
        <end position="324"/>
    </location>
</feature>
<feature type="region of interest" description="Disordered" evidence="1">
    <location>
        <begin position="92"/>
        <end position="146"/>
    </location>
</feature>
<proteinExistence type="predicted"/>
<feature type="compositionally biased region" description="Low complexity" evidence="1">
    <location>
        <begin position="291"/>
        <end position="314"/>
    </location>
</feature>
<dbReference type="AlphaFoldDB" id="A0A9W9HWG5"/>
<organism evidence="3 4">
    <name type="scientific">Penicillium canariense</name>
    <dbReference type="NCBI Taxonomy" id="189055"/>
    <lineage>
        <taxon>Eukaryota</taxon>
        <taxon>Fungi</taxon>
        <taxon>Dikarya</taxon>
        <taxon>Ascomycota</taxon>
        <taxon>Pezizomycotina</taxon>
        <taxon>Eurotiomycetes</taxon>
        <taxon>Eurotiomycetidae</taxon>
        <taxon>Eurotiales</taxon>
        <taxon>Aspergillaceae</taxon>
        <taxon>Penicillium</taxon>
    </lineage>
</organism>
<reference evidence="3" key="2">
    <citation type="journal article" date="2023" name="IMA Fungus">
        <title>Comparative genomic study of the Penicillium genus elucidates a diverse pangenome and 15 lateral gene transfer events.</title>
        <authorList>
            <person name="Petersen C."/>
            <person name="Sorensen T."/>
            <person name="Nielsen M.R."/>
            <person name="Sondergaard T.E."/>
            <person name="Sorensen J.L."/>
            <person name="Fitzpatrick D.A."/>
            <person name="Frisvad J.C."/>
            <person name="Nielsen K.L."/>
        </authorList>
    </citation>
    <scope>NUCLEOTIDE SEQUENCE</scope>
    <source>
        <strain evidence="3">IBT 26290</strain>
    </source>
</reference>
<evidence type="ECO:0000313" key="3">
    <source>
        <dbReference type="EMBL" id="KAJ5160259.1"/>
    </source>
</evidence>
<dbReference type="OrthoDB" id="4367428at2759"/>
<feature type="region of interest" description="Disordered" evidence="1">
    <location>
        <begin position="246"/>
        <end position="275"/>
    </location>
</feature>
<feature type="compositionally biased region" description="Low complexity" evidence="1">
    <location>
        <begin position="92"/>
        <end position="115"/>
    </location>
</feature>
<evidence type="ECO:0000256" key="2">
    <source>
        <dbReference type="SAM" id="SignalP"/>
    </source>
</evidence>
<comment type="caution">
    <text evidence="3">The sequence shown here is derived from an EMBL/GenBank/DDBJ whole genome shotgun (WGS) entry which is preliminary data.</text>
</comment>
<dbReference type="GeneID" id="81428564"/>
<keyword evidence="4" id="KW-1185">Reference proteome</keyword>
<evidence type="ECO:0000313" key="4">
    <source>
        <dbReference type="Proteomes" id="UP001149163"/>
    </source>
</evidence>
<feature type="compositionally biased region" description="Low complexity" evidence="1">
    <location>
        <begin position="260"/>
        <end position="274"/>
    </location>
</feature>
<keyword evidence="2" id="KW-0732">Signal</keyword>
<dbReference type="Proteomes" id="UP001149163">
    <property type="component" value="Unassembled WGS sequence"/>
</dbReference>
<name>A0A9W9HWG5_9EURO</name>
<feature type="compositionally biased region" description="Pro residues" evidence="1">
    <location>
        <begin position="116"/>
        <end position="127"/>
    </location>
</feature>